<evidence type="ECO:0000313" key="3">
    <source>
        <dbReference type="EMBL" id="MCL6273233.1"/>
    </source>
</evidence>
<evidence type="ECO:0008006" key="5">
    <source>
        <dbReference type="Google" id="ProtNLM"/>
    </source>
</evidence>
<evidence type="ECO:0000256" key="2">
    <source>
        <dbReference type="SAM" id="SignalP"/>
    </source>
</evidence>
<gene>
    <name evidence="3" type="ORF">M3P19_04390</name>
</gene>
<keyword evidence="1" id="KW-0175">Coiled coil</keyword>
<comment type="caution">
    <text evidence="3">The sequence shown here is derived from an EMBL/GenBank/DDBJ whole genome shotgun (WGS) entry which is preliminary data.</text>
</comment>
<feature type="coiled-coil region" evidence="1">
    <location>
        <begin position="22"/>
        <end position="77"/>
    </location>
</feature>
<keyword evidence="4" id="KW-1185">Reference proteome</keyword>
<feature type="chain" id="PRO_5046585369" description="Cell envelope biogenesis protein OmpA" evidence="2">
    <location>
        <begin position="20"/>
        <end position="257"/>
    </location>
</feature>
<dbReference type="EMBL" id="JAMFMA010000001">
    <property type="protein sequence ID" value="MCL6273233.1"/>
    <property type="molecule type" value="Genomic_DNA"/>
</dbReference>
<name>A0ABT0PPB1_9FLAO</name>
<reference evidence="3 4" key="1">
    <citation type="submission" date="2022-05" db="EMBL/GenBank/DDBJ databases">
        <authorList>
            <person name="Park J.-S."/>
        </authorList>
    </citation>
    <scope>NUCLEOTIDE SEQUENCE [LARGE SCALE GENOMIC DNA]</scope>
    <source>
        <strain evidence="3 4">2012CJ35-5</strain>
    </source>
</reference>
<keyword evidence="2" id="KW-0732">Signal</keyword>
<accession>A0ABT0PPB1</accession>
<dbReference type="Proteomes" id="UP001203607">
    <property type="component" value="Unassembled WGS sequence"/>
</dbReference>
<dbReference type="RefSeq" id="WP_249656413.1">
    <property type="nucleotide sequence ID" value="NZ_JAMFMA010000001.1"/>
</dbReference>
<protein>
    <recommendedName>
        <fullName evidence="5">Cell envelope biogenesis protein OmpA</fullName>
    </recommendedName>
</protein>
<proteinExistence type="predicted"/>
<sequence length="257" mass="27452">MKKQLLFLFSVLICSLGMAQKKSELFAQIDDLEAQLGEVQQELAEAKRDISSSNAKAEALESENVGLRDANATLLKNLSSFSELSKKNSENVTKTLAALERKEKQLSGITDMIASGDSTSIVLLTRIKQTMGENANANVSEGAVILSGSLTKLFGSDTGTALTDEGKLWVSQIAKVLLASPNLSAKVDGLNITGEFAITYDQASAVAKELVGTLSVPLEKVDVAVKDGNFKEGVAVSLQPDYKAFYDKVKTDIKATN</sequence>
<feature type="signal peptide" evidence="2">
    <location>
        <begin position="1"/>
        <end position="19"/>
    </location>
</feature>
<evidence type="ECO:0000313" key="4">
    <source>
        <dbReference type="Proteomes" id="UP001203607"/>
    </source>
</evidence>
<evidence type="ECO:0000256" key="1">
    <source>
        <dbReference type="SAM" id="Coils"/>
    </source>
</evidence>
<organism evidence="3 4">
    <name type="scientific">Flagellimonas spongiicola</name>
    <dbReference type="NCBI Taxonomy" id="2942208"/>
    <lineage>
        <taxon>Bacteria</taxon>
        <taxon>Pseudomonadati</taxon>
        <taxon>Bacteroidota</taxon>
        <taxon>Flavobacteriia</taxon>
        <taxon>Flavobacteriales</taxon>
        <taxon>Flavobacteriaceae</taxon>
        <taxon>Flagellimonas</taxon>
    </lineage>
</organism>